<reference evidence="12 13" key="1">
    <citation type="submission" date="2022-03" db="EMBL/GenBank/DDBJ databases">
        <authorList>
            <person name="Nunn A."/>
            <person name="Chopra R."/>
            <person name="Nunn A."/>
            <person name="Contreras Garrido A."/>
        </authorList>
    </citation>
    <scope>NUCLEOTIDE SEQUENCE [LARGE SCALE GENOMIC DNA]</scope>
</reference>
<feature type="transmembrane region" description="Helical" evidence="10">
    <location>
        <begin position="22"/>
        <end position="48"/>
    </location>
</feature>
<evidence type="ECO:0000256" key="3">
    <source>
        <dbReference type="ARBA" id="ARBA00012483"/>
    </source>
</evidence>
<proteinExistence type="inferred from homology"/>
<organism evidence="12 13">
    <name type="scientific">Thlaspi arvense</name>
    <name type="common">Field penny-cress</name>
    <dbReference type="NCBI Taxonomy" id="13288"/>
    <lineage>
        <taxon>Eukaryota</taxon>
        <taxon>Viridiplantae</taxon>
        <taxon>Streptophyta</taxon>
        <taxon>Embryophyta</taxon>
        <taxon>Tracheophyta</taxon>
        <taxon>Spermatophyta</taxon>
        <taxon>Magnoliopsida</taxon>
        <taxon>eudicotyledons</taxon>
        <taxon>Gunneridae</taxon>
        <taxon>Pentapetalae</taxon>
        <taxon>rosids</taxon>
        <taxon>malvids</taxon>
        <taxon>Brassicales</taxon>
        <taxon>Brassicaceae</taxon>
        <taxon>Thlaspideae</taxon>
        <taxon>Thlaspi</taxon>
    </lineage>
</organism>
<evidence type="ECO:0000259" key="11">
    <source>
        <dbReference type="PROSITE" id="PS50089"/>
    </source>
</evidence>
<dbReference type="InterPro" id="IPR001841">
    <property type="entry name" value="Znf_RING"/>
</dbReference>
<comment type="pathway">
    <text evidence="2">Protein modification; protein ubiquitination.</text>
</comment>
<gene>
    <name evidence="12" type="ORF">TAV2_LOCUS25</name>
</gene>
<comment type="catalytic activity">
    <reaction evidence="1">
        <text>S-ubiquitinyl-[E2 ubiquitin-conjugating enzyme]-L-cysteine + [acceptor protein]-L-lysine = [E2 ubiquitin-conjugating enzyme]-L-cysteine + N(6)-ubiquitinyl-[acceptor protein]-L-lysine.</text>
        <dbReference type="EC" id="2.3.2.27"/>
    </reaction>
</comment>
<protein>
    <recommendedName>
        <fullName evidence="3">RING-type E3 ubiquitin transferase</fullName>
        <ecNumber evidence="3">2.3.2.27</ecNumber>
    </recommendedName>
</protein>
<keyword evidence="13" id="KW-1185">Reference proteome</keyword>
<keyword evidence="5 9" id="KW-0863">Zinc-finger</keyword>
<accession>A0AAU9R9Z9</accession>
<evidence type="ECO:0000256" key="10">
    <source>
        <dbReference type="SAM" id="Phobius"/>
    </source>
</evidence>
<dbReference type="CDD" id="cd16461">
    <property type="entry name" value="RING-H2_EL5-like"/>
    <property type="match status" value="1"/>
</dbReference>
<evidence type="ECO:0000256" key="7">
    <source>
        <dbReference type="ARBA" id="ARBA00022833"/>
    </source>
</evidence>
<evidence type="ECO:0000313" key="12">
    <source>
        <dbReference type="EMBL" id="CAH2034926.1"/>
    </source>
</evidence>
<dbReference type="EC" id="2.3.2.27" evidence="3"/>
<dbReference type="PROSITE" id="PS50089">
    <property type="entry name" value="ZF_RING_2"/>
    <property type="match status" value="1"/>
</dbReference>
<evidence type="ECO:0000256" key="1">
    <source>
        <dbReference type="ARBA" id="ARBA00000900"/>
    </source>
</evidence>
<evidence type="ECO:0000256" key="8">
    <source>
        <dbReference type="ARBA" id="ARBA00024209"/>
    </source>
</evidence>
<evidence type="ECO:0000256" key="9">
    <source>
        <dbReference type="PROSITE-ProRule" id="PRU00175"/>
    </source>
</evidence>
<evidence type="ECO:0000256" key="4">
    <source>
        <dbReference type="ARBA" id="ARBA00022723"/>
    </source>
</evidence>
<dbReference type="InterPro" id="IPR053238">
    <property type="entry name" value="RING-H2_zinc_finger"/>
</dbReference>
<dbReference type="InterPro" id="IPR013083">
    <property type="entry name" value="Znf_RING/FYVE/PHD"/>
</dbReference>
<dbReference type="PANTHER" id="PTHR14155">
    <property type="entry name" value="RING FINGER DOMAIN-CONTAINING"/>
    <property type="match status" value="1"/>
</dbReference>
<keyword evidence="10" id="KW-0472">Membrane</keyword>
<feature type="domain" description="RING-type" evidence="11">
    <location>
        <begin position="102"/>
        <end position="144"/>
    </location>
</feature>
<keyword evidence="6" id="KW-0833">Ubl conjugation pathway</keyword>
<keyword evidence="10" id="KW-1133">Transmembrane helix</keyword>
<dbReference type="Proteomes" id="UP000836841">
    <property type="component" value="Chromosome 1"/>
</dbReference>
<name>A0AAU9R9Z9_THLAR</name>
<evidence type="ECO:0000256" key="6">
    <source>
        <dbReference type="ARBA" id="ARBA00022786"/>
    </source>
</evidence>
<dbReference type="EMBL" id="OU466857">
    <property type="protein sequence ID" value="CAH2034926.1"/>
    <property type="molecule type" value="Genomic_DNA"/>
</dbReference>
<comment type="similarity">
    <text evidence="8">Belongs to the RING-type zinc finger family. ATL subfamily.</text>
</comment>
<keyword evidence="10" id="KW-0812">Transmembrane</keyword>
<sequence length="280" mass="32220">MSISATGTNTFKPVHTIVSTPVTIVLTGGLLFIILTGFFSFFFCGSFFKKVLTIMNNHRNRNRPSDLIQPSIPPENAGLDTKIIESFPEFPYSVKDRGMDQCSICLTDFTDNDTMRLIATCNHFFHTICIDLWFESHKTCPVCRRELDVDQTLQEKPLAVPEIDLVRSESHDEPPLSRDTLTIIVHEEDPTTTTIGSLEQTDEIESYERRMRESNLRFWRSHSTGHSIVVKSENEQREEEEEKEEIKIHIEISGECQFEDHKRTLPNRKLYCVRGTYSVG</sequence>
<dbReference type="GO" id="GO:0008270">
    <property type="term" value="F:zinc ion binding"/>
    <property type="evidence" value="ECO:0007669"/>
    <property type="project" value="UniProtKB-KW"/>
</dbReference>
<evidence type="ECO:0000313" key="13">
    <source>
        <dbReference type="Proteomes" id="UP000836841"/>
    </source>
</evidence>
<dbReference type="AlphaFoldDB" id="A0AAU9R9Z9"/>
<evidence type="ECO:0000256" key="5">
    <source>
        <dbReference type="ARBA" id="ARBA00022771"/>
    </source>
</evidence>
<dbReference type="Pfam" id="PF13639">
    <property type="entry name" value="zf-RING_2"/>
    <property type="match status" value="1"/>
</dbReference>
<evidence type="ECO:0000256" key="2">
    <source>
        <dbReference type="ARBA" id="ARBA00004906"/>
    </source>
</evidence>
<keyword evidence="4" id="KW-0479">Metal-binding</keyword>
<dbReference type="PANTHER" id="PTHR14155:SF478">
    <property type="entry name" value="RING-H2 FINGER PROTEIN ATL81"/>
    <property type="match status" value="1"/>
</dbReference>
<keyword evidence="7" id="KW-0862">Zinc</keyword>
<dbReference type="GO" id="GO:0061630">
    <property type="term" value="F:ubiquitin protein ligase activity"/>
    <property type="evidence" value="ECO:0007669"/>
    <property type="project" value="UniProtKB-EC"/>
</dbReference>
<dbReference type="Gene3D" id="3.30.40.10">
    <property type="entry name" value="Zinc/RING finger domain, C3HC4 (zinc finger)"/>
    <property type="match status" value="1"/>
</dbReference>
<dbReference type="SMART" id="SM00184">
    <property type="entry name" value="RING"/>
    <property type="match status" value="1"/>
</dbReference>
<dbReference type="SUPFAM" id="SSF57850">
    <property type="entry name" value="RING/U-box"/>
    <property type="match status" value="1"/>
</dbReference>